<dbReference type="PANTHER" id="PTHR34310:SF9">
    <property type="entry name" value="BLR5716 PROTEIN"/>
    <property type="match status" value="1"/>
</dbReference>
<sequence length="120" mass="13360">MQPKTDRVIRILPHPARLRVCWRGHVIADTTGALILHEGSYPAVHYIPRADIDMTMLKKTATVTSCPFKGEAVYFSLHSDDATAPDVAWSYEKPFPNVGQISGHLAFDAKVVEFIENNTP</sequence>
<feature type="domain" description="DUF427" evidence="1">
    <location>
        <begin position="19"/>
        <end position="109"/>
    </location>
</feature>
<dbReference type="InterPro" id="IPR007361">
    <property type="entry name" value="DUF427"/>
</dbReference>
<proteinExistence type="predicted"/>
<protein>
    <recommendedName>
        <fullName evidence="1">DUF427 domain-containing protein</fullName>
    </recommendedName>
</protein>
<accession>D8JQQ4</accession>
<dbReference type="AlphaFoldDB" id="D8JQQ4"/>
<dbReference type="STRING" id="582899.Hden_0231"/>
<evidence type="ECO:0000259" key="1">
    <source>
        <dbReference type="Pfam" id="PF04248"/>
    </source>
</evidence>
<dbReference type="Pfam" id="PF04248">
    <property type="entry name" value="NTP_transf_9"/>
    <property type="match status" value="1"/>
</dbReference>
<keyword evidence="3" id="KW-1185">Reference proteome</keyword>
<dbReference type="OrthoDB" id="9815163at2"/>
<dbReference type="RefSeq" id="WP_013214275.1">
    <property type="nucleotide sequence ID" value="NC_014313.1"/>
</dbReference>
<evidence type="ECO:0000313" key="3">
    <source>
        <dbReference type="Proteomes" id="UP000002033"/>
    </source>
</evidence>
<dbReference type="eggNOG" id="COG2343">
    <property type="taxonomic scope" value="Bacteria"/>
</dbReference>
<dbReference type="Gene3D" id="2.170.150.40">
    <property type="entry name" value="Domain of unknown function (DUF427)"/>
    <property type="match status" value="1"/>
</dbReference>
<gene>
    <name evidence="2" type="ordered locus">Hden_0231</name>
</gene>
<dbReference type="KEGG" id="hdn:Hden_0231"/>
<dbReference type="HOGENOM" id="CLU_126578_0_1_5"/>
<dbReference type="Proteomes" id="UP000002033">
    <property type="component" value="Chromosome"/>
</dbReference>
<dbReference type="PANTHER" id="PTHR34310">
    <property type="entry name" value="DUF427 DOMAIN PROTEIN (AFU_ORTHOLOGUE AFUA_3G02220)"/>
    <property type="match status" value="1"/>
</dbReference>
<reference evidence="3" key="1">
    <citation type="journal article" date="2011" name="J. Bacteriol.">
        <title>Genome sequences of eight morphologically diverse alphaproteobacteria.</title>
        <authorList>
            <consortium name="US DOE Joint Genome Institute"/>
            <person name="Brown P.J."/>
            <person name="Kysela D.T."/>
            <person name="Buechlein A."/>
            <person name="Hemmerich C."/>
            <person name="Brun Y.V."/>
        </authorList>
    </citation>
    <scope>NUCLEOTIDE SEQUENCE [LARGE SCALE GENOMIC DNA]</scope>
    <source>
        <strain evidence="3">ATCC 51888 / DSM 1869 / NCIB 11706 / TK 0415</strain>
    </source>
</reference>
<name>D8JQQ4_HYPDA</name>
<evidence type="ECO:0000313" key="2">
    <source>
        <dbReference type="EMBL" id="ADJ22056.1"/>
    </source>
</evidence>
<dbReference type="InterPro" id="IPR038694">
    <property type="entry name" value="DUF427_sf"/>
</dbReference>
<dbReference type="EMBL" id="CP002083">
    <property type="protein sequence ID" value="ADJ22056.1"/>
    <property type="molecule type" value="Genomic_DNA"/>
</dbReference>
<organism evidence="2 3">
    <name type="scientific">Hyphomicrobium denitrificans (strain ATCC 51888 / DSM 1869 / NCIMB 11706 / TK 0415)</name>
    <dbReference type="NCBI Taxonomy" id="582899"/>
    <lineage>
        <taxon>Bacteria</taxon>
        <taxon>Pseudomonadati</taxon>
        <taxon>Pseudomonadota</taxon>
        <taxon>Alphaproteobacteria</taxon>
        <taxon>Hyphomicrobiales</taxon>
        <taxon>Hyphomicrobiaceae</taxon>
        <taxon>Hyphomicrobium</taxon>
    </lineage>
</organism>